<reference evidence="1 2" key="1">
    <citation type="submission" date="2016-03" db="EMBL/GenBank/DDBJ databases">
        <title>Genome sequence of Rhodococcus kyotonensis KB10.</title>
        <authorList>
            <person name="Jeong H."/>
            <person name="Hong C.E."/>
            <person name="Jo S.H."/>
            <person name="Park J.M."/>
        </authorList>
    </citation>
    <scope>NUCLEOTIDE SEQUENCE [LARGE SCALE GENOMIC DNA]</scope>
    <source>
        <strain evidence="1 2">KB10</strain>
    </source>
</reference>
<proteinExistence type="predicted"/>
<gene>
    <name evidence="1" type="ORF">A3K89_22125</name>
</gene>
<evidence type="ECO:0000313" key="1">
    <source>
        <dbReference type="EMBL" id="OAK53819.1"/>
    </source>
</evidence>
<dbReference type="EMBL" id="LVHI01000015">
    <property type="protein sequence ID" value="OAK53819.1"/>
    <property type="molecule type" value="Genomic_DNA"/>
</dbReference>
<sequence>MRVGALLNGDVPDGANVVMRGRLDAVTVKASVQSGQWAAGRLVDAADSIEVMIFPRAFARIGRSGIKTDAPVAVVGRVSISEERIALVVNSIERISA</sequence>
<dbReference type="AlphaFoldDB" id="A0A177YF20"/>
<dbReference type="CDD" id="cd04485">
    <property type="entry name" value="DnaE_OBF"/>
    <property type="match status" value="1"/>
</dbReference>
<dbReference type="Proteomes" id="UP000077519">
    <property type="component" value="Unassembled WGS sequence"/>
</dbReference>
<evidence type="ECO:0008006" key="3">
    <source>
        <dbReference type="Google" id="ProtNLM"/>
    </source>
</evidence>
<name>A0A177YF20_9NOCA</name>
<comment type="caution">
    <text evidence="1">The sequence shown here is derived from an EMBL/GenBank/DDBJ whole genome shotgun (WGS) entry which is preliminary data.</text>
</comment>
<protein>
    <recommendedName>
        <fullName evidence="3">OB-fold nucleic acid binding domain-containing protein</fullName>
    </recommendedName>
</protein>
<accession>A0A177YF20</accession>
<keyword evidence="2" id="KW-1185">Reference proteome</keyword>
<organism evidence="1 2">
    <name type="scientific">Rhodococcoides kyotonense</name>
    <dbReference type="NCBI Taxonomy" id="398843"/>
    <lineage>
        <taxon>Bacteria</taxon>
        <taxon>Bacillati</taxon>
        <taxon>Actinomycetota</taxon>
        <taxon>Actinomycetes</taxon>
        <taxon>Mycobacteriales</taxon>
        <taxon>Nocardiaceae</taxon>
        <taxon>Rhodococcoides</taxon>
    </lineage>
</organism>
<evidence type="ECO:0000313" key="2">
    <source>
        <dbReference type="Proteomes" id="UP000077519"/>
    </source>
</evidence>